<evidence type="ECO:0000256" key="8">
    <source>
        <dbReference type="ARBA" id="ARBA00023065"/>
    </source>
</evidence>
<keyword evidence="9 12" id="KW-0472">Membrane</keyword>
<organism evidence="13 14">
    <name type="scientific">Meganyctiphanes norvegica</name>
    <name type="common">Northern krill</name>
    <name type="synonym">Thysanopoda norvegica</name>
    <dbReference type="NCBI Taxonomy" id="48144"/>
    <lineage>
        <taxon>Eukaryota</taxon>
        <taxon>Metazoa</taxon>
        <taxon>Ecdysozoa</taxon>
        <taxon>Arthropoda</taxon>
        <taxon>Crustacea</taxon>
        <taxon>Multicrustacea</taxon>
        <taxon>Malacostraca</taxon>
        <taxon>Eumalacostraca</taxon>
        <taxon>Eucarida</taxon>
        <taxon>Euphausiacea</taxon>
        <taxon>Euphausiidae</taxon>
        <taxon>Meganyctiphanes</taxon>
    </lineage>
</organism>
<evidence type="ECO:0000256" key="11">
    <source>
        <dbReference type="RuleBase" id="RU362091"/>
    </source>
</evidence>
<reference evidence="13 14" key="1">
    <citation type="submission" date="2024-05" db="EMBL/GenBank/DDBJ databases">
        <authorList>
            <person name="Wallberg A."/>
        </authorList>
    </citation>
    <scope>NUCLEOTIDE SEQUENCE [LARGE SCALE GENOMIC DNA]</scope>
</reference>
<evidence type="ECO:0000256" key="6">
    <source>
        <dbReference type="ARBA" id="ARBA00022989"/>
    </source>
</evidence>
<keyword evidence="14" id="KW-1185">Reference proteome</keyword>
<comment type="caution">
    <text evidence="13">The sequence shown here is derived from an EMBL/GenBank/DDBJ whole genome shotgun (WGS) entry which is preliminary data.</text>
</comment>
<evidence type="ECO:0000256" key="3">
    <source>
        <dbReference type="ARBA" id="ARBA00022448"/>
    </source>
</evidence>
<dbReference type="Proteomes" id="UP001497623">
    <property type="component" value="Unassembled WGS sequence"/>
</dbReference>
<dbReference type="Pfam" id="PF00474">
    <property type="entry name" value="SSF"/>
    <property type="match status" value="1"/>
</dbReference>
<dbReference type="GO" id="GO:0005886">
    <property type="term" value="C:plasma membrane"/>
    <property type="evidence" value="ECO:0007669"/>
    <property type="project" value="UniProtKB-SubCell"/>
</dbReference>
<evidence type="ECO:0000256" key="10">
    <source>
        <dbReference type="ARBA" id="ARBA00023201"/>
    </source>
</evidence>
<evidence type="ECO:0000256" key="4">
    <source>
        <dbReference type="ARBA" id="ARBA00022475"/>
    </source>
</evidence>
<dbReference type="InterPro" id="IPR001734">
    <property type="entry name" value="Na/solute_symporter"/>
</dbReference>
<dbReference type="InterPro" id="IPR051163">
    <property type="entry name" value="Sodium:Solute_Symporter_SSF"/>
</dbReference>
<feature type="transmembrane region" description="Helical" evidence="12">
    <location>
        <begin position="164"/>
        <end position="183"/>
    </location>
</feature>
<keyword evidence="10" id="KW-0739">Sodium transport</keyword>
<evidence type="ECO:0000256" key="9">
    <source>
        <dbReference type="ARBA" id="ARBA00023136"/>
    </source>
</evidence>
<keyword evidence="7" id="KW-0915">Sodium</keyword>
<sequence>MMAEPLLIEELQALFTWADYLVFILMLLLSAAIGVFFGFFSKKQDTQEFLMAGKSMGTFPVAMSLIASFMSAITLLGTPAEVYRNGLSYWLIAVSYIPVMLSASYLYLPVFHQLNVTSAYEYLELRFHSSVRYLGSATFLIQMCLYMAIVLYAPALALSQVTGLNHYISVSLICVVCIFYCTLGGMKAVLWTDALQVVIMYVAMVFVIFKGASDLGGVGTVWELNRQGDRLDIIDWDPNPATRHTFWTLVVGGYFTWIAIYGVNQAQVQRYLSVKEIGMARRALLINAVGLFALIQICCFGGLVIYAKIP</sequence>
<feature type="transmembrane region" description="Helical" evidence="12">
    <location>
        <begin position="59"/>
        <end position="77"/>
    </location>
</feature>
<feature type="transmembrane region" description="Helical" evidence="12">
    <location>
        <begin position="20"/>
        <end position="39"/>
    </location>
</feature>
<comment type="similarity">
    <text evidence="2 11">Belongs to the sodium:solute symporter (SSF) (TC 2.A.21) family.</text>
</comment>
<keyword evidence="5 12" id="KW-0812">Transmembrane</keyword>
<feature type="transmembrane region" description="Helical" evidence="12">
    <location>
        <begin position="89"/>
        <end position="110"/>
    </location>
</feature>
<evidence type="ECO:0000256" key="2">
    <source>
        <dbReference type="ARBA" id="ARBA00006434"/>
    </source>
</evidence>
<feature type="transmembrane region" description="Helical" evidence="12">
    <location>
        <begin position="131"/>
        <end position="152"/>
    </location>
</feature>
<evidence type="ECO:0000256" key="1">
    <source>
        <dbReference type="ARBA" id="ARBA00004651"/>
    </source>
</evidence>
<feature type="transmembrane region" description="Helical" evidence="12">
    <location>
        <begin position="190"/>
        <end position="209"/>
    </location>
</feature>
<dbReference type="InterPro" id="IPR038377">
    <property type="entry name" value="Na/Glc_symporter_sf"/>
</dbReference>
<feature type="transmembrane region" description="Helical" evidence="12">
    <location>
        <begin position="245"/>
        <end position="263"/>
    </location>
</feature>
<dbReference type="GO" id="GO:0015293">
    <property type="term" value="F:symporter activity"/>
    <property type="evidence" value="ECO:0007669"/>
    <property type="project" value="TreeGrafter"/>
</dbReference>
<dbReference type="GO" id="GO:0006814">
    <property type="term" value="P:sodium ion transport"/>
    <property type="evidence" value="ECO:0007669"/>
    <property type="project" value="UniProtKB-KW"/>
</dbReference>
<dbReference type="AlphaFoldDB" id="A0AAV2QCB1"/>
<keyword evidence="8" id="KW-0406">Ion transport</keyword>
<dbReference type="PANTHER" id="PTHR42985:SF39">
    <property type="entry name" value="GH10366P"/>
    <property type="match status" value="1"/>
</dbReference>
<dbReference type="EMBL" id="CAXKWB010005869">
    <property type="protein sequence ID" value="CAL4080275.1"/>
    <property type="molecule type" value="Genomic_DNA"/>
</dbReference>
<protein>
    <recommendedName>
        <fullName evidence="15">Sodium-coupled monocarboxylate transporter 1</fullName>
    </recommendedName>
</protein>
<accession>A0AAV2QCB1</accession>
<gene>
    <name evidence="13" type="ORF">MNOR_LOCUS11229</name>
</gene>
<dbReference type="PANTHER" id="PTHR42985">
    <property type="entry name" value="SODIUM-COUPLED MONOCARBOXYLATE TRANSPORTER"/>
    <property type="match status" value="1"/>
</dbReference>
<feature type="transmembrane region" description="Helical" evidence="12">
    <location>
        <begin position="284"/>
        <end position="307"/>
    </location>
</feature>
<evidence type="ECO:0000256" key="5">
    <source>
        <dbReference type="ARBA" id="ARBA00022692"/>
    </source>
</evidence>
<comment type="subcellular location">
    <subcellularLocation>
        <location evidence="1">Cell membrane</location>
        <topology evidence="1">Multi-pass membrane protein</topology>
    </subcellularLocation>
</comment>
<dbReference type="PROSITE" id="PS50283">
    <property type="entry name" value="NA_SOLUT_SYMP_3"/>
    <property type="match status" value="1"/>
</dbReference>
<evidence type="ECO:0000256" key="7">
    <source>
        <dbReference type="ARBA" id="ARBA00023053"/>
    </source>
</evidence>
<keyword evidence="3" id="KW-0813">Transport</keyword>
<proteinExistence type="inferred from homology"/>
<evidence type="ECO:0008006" key="15">
    <source>
        <dbReference type="Google" id="ProtNLM"/>
    </source>
</evidence>
<name>A0AAV2QCB1_MEGNR</name>
<evidence type="ECO:0000256" key="12">
    <source>
        <dbReference type="SAM" id="Phobius"/>
    </source>
</evidence>
<keyword evidence="4" id="KW-1003">Cell membrane</keyword>
<dbReference type="Gene3D" id="1.20.1730.10">
    <property type="entry name" value="Sodium/glucose cotransporter"/>
    <property type="match status" value="1"/>
</dbReference>
<dbReference type="NCBIfam" id="TIGR00813">
    <property type="entry name" value="sss"/>
    <property type="match status" value="1"/>
</dbReference>
<keyword evidence="6 12" id="KW-1133">Transmembrane helix</keyword>
<evidence type="ECO:0000313" key="13">
    <source>
        <dbReference type="EMBL" id="CAL4080275.1"/>
    </source>
</evidence>
<evidence type="ECO:0000313" key="14">
    <source>
        <dbReference type="Proteomes" id="UP001497623"/>
    </source>
</evidence>